<dbReference type="Pfam" id="PF13193">
    <property type="entry name" value="AMP-binding_C"/>
    <property type="match status" value="1"/>
</dbReference>
<dbReference type="SUPFAM" id="SSF56801">
    <property type="entry name" value="Acetyl-CoA synthetase-like"/>
    <property type="match status" value="1"/>
</dbReference>
<dbReference type="EMBL" id="AWFB01000022">
    <property type="protein sequence ID" value="RAN33322.1"/>
    <property type="molecule type" value="Genomic_DNA"/>
</dbReference>
<dbReference type="GO" id="GO:0016405">
    <property type="term" value="F:CoA-ligase activity"/>
    <property type="evidence" value="ECO:0007669"/>
    <property type="project" value="TreeGrafter"/>
</dbReference>
<dbReference type="eggNOG" id="COG0318">
    <property type="taxonomic scope" value="Bacteria"/>
</dbReference>
<dbReference type="InterPro" id="IPR042099">
    <property type="entry name" value="ANL_N_sf"/>
</dbReference>
<dbReference type="InterPro" id="IPR045851">
    <property type="entry name" value="AMP-bd_C_sf"/>
</dbReference>
<accession>A0A062U2H1</accession>
<keyword evidence="3" id="KW-0436">Ligase</keyword>
<dbReference type="InterPro" id="IPR000873">
    <property type="entry name" value="AMP-dep_synth/lig_dom"/>
</dbReference>
<evidence type="ECO:0000259" key="1">
    <source>
        <dbReference type="Pfam" id="PF00501"/>
    </source>
</evidence>
<comment type="caution">
    <text evidence="3">The sequence shown here is derived from an EMBL/GenBank/DDBJ whole genome shotgun (WGS) entry which is preliminary data.</text>
</comment>
<proteinExistence type="predicted"/>
<dbReference type="OrthoDB" id="6187882at2"/>
<dbReference type="Gene3D" id="3.30.300.30">
    <property type="match status" value="1"/>
</dbReference>
<keyword evidence="4" id="KW-1185">Reference proteome</keyword>
<name>A0A062U2H1_9PROT</name>
<feature type="domain" description="AMP-binding enzyme C-terminal" evidence="2">
    <location>
        <begin position="397"/>
        <end position="465"/>
    </location>
</feature>
<dbReference type="STRING" id="1280941.HY2_13260"/>
<evidence type="ECO:0000313" key="4">
    <source>
        <dbReference type="Proteomes" id="UP000249123"/>
    </source>
</evidence>
<dbReference type="Pfam" id="PF00501">
    <property type="entry name" value="AMP-binding"/>
    <property type="match status" value="1"/>
</dbReference>
<reference evidence="3 4" key="1">
    <citation type="submission" date="2013-04" db="EMBL/GenBank/DDBJ databases">
        <title>Hyphomonas sp. T24B3 Genome Sequencing.</title>
        <authorList>
            <person name="Lai Q."/>
            <person name="Shao Z."/>
        </authorList>
    </citation>
    <scope>NUCLEOTIDE SEQUENCE [LARGE SCALE GENOMIC DNA]</scope>
    <source>
        <strain evidence="3 4">T24B3</strain>
    </source>
</reference>
<gene>
    <name evidence="3" type="ORF">HY3_13330</name>
</gene>
<protein>
    <submittedName>
        <fullName evidence="3">Bile acid-CoA ligase</fullName>
    </submittedName>
</protein>
<sequence>MAIISLSRIVAHWADQQGDRVAIDHEGASTTWADLERRTNRLARAYQSLGVQADDFVTIALPNGIEFFEACLATWKLGATPQPVSARLPKLERDQIIELGKPRIVVGVQAGEYDPLPSIPEGFEPDAGLSDEALPEVTASSIKAMTSGGSTGRPKLIVSKLPAVWDPDIPYLEIPLQGTMLIPGPLYHNGPFLWAMIALFKGCTVAVTTRFDPEKTLAVIERLKVNVAYMVPTMMRRIWGLPEDIRAKYDLSSLVALWHLAAPCPAWLKEAYIEWLGAEVIWELYGGTEGQGSTTIQGTEWLEHKGSVGRPVESCEMKIVNEAGEIVPPGEIGEVFLRPLDGAGTTYRYIGAEARAIEGGWESLGDMGWMDEDGYLYLTDRLSDMVLVGGANIYPAEVEAAIEAYPGVRSSAVIGLPDEDMGARLHAIIDRPEGAVDEAAMQAHLSDRLVRYKILKSFEYVAEAVRDDAGKVRRKALRDARLASTAD</sequence>
<dbReference type="PANTHER" id="PTHR24096:SF323">
    <property type="entry name" value="BLR3536 PROTEIN"/>
    <property type="match status" value="1"/>
</dbReference>
<dbReference type="Gene3D" id="3.40.50.12780">
    <property type="entry name" value="N-terminal domain of ligase-like"/>
    <property type="match status" value="1"/>
</dbReference>
<dbReference type="AlphaFoldDB" id="A0A062U2H1"/>
<evidence type="ECO:0000259" key="2">
    <source>
        <dbReference type="Pfam" id="PF13193"/>
    </source>
</evidence>
<evidence type="ECO:0000313" key="3">
    <source>
        <dbReference type="EMBL" id="RAN33322.1"/>
    </source>
</evidence>
<dbReference type="RefSeq" id="WP_034826532.1">
    <property type="nucleotide sequence ID" value="NZ_AWFA01000022.1"/>
</dbReference>
<dbReference type="Proteomes" id="UP000249123">
    <property type="component" value="Unassembled WGS sequence"/>
</dbReference>
<organism evidence="3 4">
    <name type="scientific">Hyphomonas pacifica</name>
    <dbReference type="NCBI Taxonomy" id="1280941"/>
    <lineage>
        <taxon>Bacteria</taxon>
        <taxon>Pseudomonadati</taxon>
        <taxon>Pseudomonadota</taxon>
        <taxon>Alphaproteobacteria</taxon>
        <taxon>Hyphomonadales</taxon>
        <taxon>Hyphomonadaceae</taxon>
        <taxon>Hyphomonas</taxon>
    </lineage>
</organism>
<dbReference type="PANTHER" id="PTHR24096">
    <property type="entry name" value="LONG-CHAIN-FATTY-ACID--COA LIGASE"/>
    <property type="match status" value="1"/>
</dbReference>
<dbReference type="InterPro" id="IPR025110">
    <property type="entry name" value="AMP-bd_C"/>
</dbReference>
<feature type="domain" description="AMP-dependent synthetase/ligase" evidence="1">
    <location>
        <begin position="11"/>
        <end position="338"/>
    </location>
</feature>